<dbReference type="SUPFAM" id="SSF141868">
    <property type="entry name" value="EAL domain-like"/>
    <property type="match status" value="1"/>
</dbReference>
<proteinExistence type="predicted"/>
<evidence type="ECO:0000313" key="8">
    <source>
        <dbReference type="EMBL" id="OAT79134.1"/>
    </source>
</evidence>
<keyword evidence="9" id="KW-1185">Reference proteome</keyword>
<dbReference type="PROSITE" id="PS50883">
    <property type="entry name" value="EAL"/>
    <property type="match status" value="1"/>
</dbReference>
<dbReference type="InterPro" id="IPR050706">
    <property type="entry name" value="Cyclic-di-GMP_PDE-like"/>
</dbReference>
<evidence type="ECO:0000256" key="4">
    <source>
        <dbReference type="ARBA" id="ARBA00022989"/>
    </source>
</evidence>
<keyword evidence="3 6" id="KW-0812">Transmembrane</keyword>
<organism evidence="8 9">
    <name type="scientific">Mangrovibacter phragmitis</name>
    <dbReference type="NCBI Taxonomy" id="1691903"/>
    <lineage>
        <taxon>Bacteria</taxon>
        <taxon>Pseudomonadati</taxon>
        <taxon>Pseudomonadota</taxon>
        <taxon>Gammaproteobacteria</taxon>
        <taxon>Enterobacterales</taxon>
        <taxon>Enterobacteriaceae</taxon>
        <taxon>Mangrovibacter</taxon>
    </lineage>
</organism>
<name>A0A1B7L9X1_9ENTR</name>
<dbReference type="RefSeq" id="WP_064595322.1">
    <property type="nucleotide sequence ID" value="NZ_CP134782.1"/>
</dbReference>
<dbReference type="Pfam" id="PF05231">
    <property type="entry name" value="MASE1"/>
    <property type="match status" value="1"/>
</dbReference>
<comment type="caution">
    <text evidence="8">The sequence shown here is derived from an EMBL/GenBank/DDBJ whole genome shotgun (WGS) entry which is preliminary data.</text>
</comment>
<dbReference type="InterPro" id="IPR007895">
    <property type="entry name" value="MASE1"/>
</dbReference>
<gene>
    <name evidence="8" type="ORF">A9B99_05450</name>
</gene>
<dbReference type="GO" id="GO:0005886">
    <property type="term" value="C:plasma membrane"/>
    <property type="evidence" value="ECO:0007669"/>
    <property type="project" value="UniProtKB-SubCell"/>
</dbReference>
<evidence type="ECO:0000256" key="2">
    <source>
        <dbReference type="ARBA" id="ARBA00022475"/>
    </source>
</evidence>
<evidence type="ECO:0000313" key="9">
    <source>
        <dbReference type="Proteomes" id="UP000078225"/>
    </source>
</evidence>
<feature type="transmembrane region" description="Helical" evidence="6">
    <location>
        <begin position="63"/>
        <end position="79"/>
    </location>
</feature>
<feature type="transmembrane region" description="Helical" evidence="6">
    <location>
        <begin position="12"/>
        <end position="30"/>
    </location>
</feature>
<evidence type="ECO:0000256" key="3">
    <source>
        <dbReference type="ARBA" id="ARBA00022692"/>
    </source>
</evidence>
<dbReference type="InterPro" id="IPR000160">
    <property type="entry name" value="GGDEF_dom"/>
</dbReference>
<dbReference type="PANTHER" id="PTHR33121">
    <property type="entry name" value="CYCLIC DI-GMP PHOSPHODIESTERASE PDEF"/>
    <property type="match status" value="1"/>
</dbReference>
<evidence type="ECO:0000259" key="7">
    <source>
        <dbReference type="PROSITE" id="PS50883"/>
    </source>
</evidence>
<feature type="transmembrane region" description="Helical" evidence="6">
    <location>
        <begin position="242"/>
        <end position="275"/>
    </location>
</feature>
<dbReference type="SMART" id="SM00052">
    <property type="entry name" value="EAL"/>
    <property type="match status" value="1"/>
</dbReference>
<feature type="domain" description="EAL" evidence="7">
    <location>
        <begin position="488"/>
        <end position="728"/>
    </location>
</feature>
<feature type="transmembrane region" description="Helical" evidence="6">
    <location>
        <begin position="120"/>
        <end position="142"/>
    </location>
</feature>
<dbReference type="STRING" id="1691903.A9B99_05450"/>
<comment type="subcellular location">
    <subcellularLocation>
        <location evidence="1">Cell membrane</location>
        <topology evidence="1">Multi-pass membrane protein</topology>
    </subcellularLocation>
</comment>
<feature type="transmembrane region" description="Helical" evidence="6">
    <location>
        <begin position="85"/>
        <end position="108"/>
    </location>
</feature>
<dbReference type="SMART" id="SM00267">
    <property type="entry name" value="GGDEF"/>
    <property type="match status" value="1"/>
</dbReference>
<sequence>MNMDVFFNKIRKQLFIFIISTVLIAVSRHFSPLTWIDGEPNYLSWLPLSVIISVLLLWGRMAVIPLTFATVTVYLWIFSTESPWLILLFIGCVLVPVIAVCGALRRWGGRRWRHDMMGRNGAVLICALGFVAPCLIKALMYLTGMFVPFPDGLSPYFGMTSYLFNVIDVQSLIISALIFSPAVYYSLRVSLSPAFRRAMWLVRVKPYFSPAIRTKTVIWFTALASLMWVFCSPVSSELFSAYMLPLLFFIFTVGIRSPGAIFIAILWAISAFFLIQFNKNFVHNINYGPVLAFTLSIFIAFTVCLYYMIRIYNRGARLQRVWHNHALTDPMTWLPNLRALDAHMKTHPGGILCCIRLNNLEFLGRHYGFLMRAHCKSLLDQTLSVHLRANERVFQFIGCEVLLYLHEGNHEKRLRQMVSILNARRVPWKEQQLTIEYMAAWGKIMAVPGELNRLLGQLSYLAEQTNTLEPVIGLDTQPESVMSATSGQVELFQKIKQALDNGQLLLVGQPIVGRSGERYDEILSRLMVDGRIMMPDTFLPIITQCDLSVHFDMLVMAKLLSYLSSSVARGENRRFSVNLMPVTLMQNGVAQRIVRLFTESEVDASRIVIEVTEEQAFSTAEHTARNIQLLRQAGFMIAIDDFGTGYSNYERLKRLDADIIKIDGCFIRNITRSTEDVIIVQSICALAKFRGLDVVAEFVETAAQRELLFNLGVDYLQGYLVGKPELLT</sequence>
<reference evidence="9" key="1">
    <citation type="submission" date="2016-05" db="EMBL/GenBank/DDBJ databases">
        <authorList>
            <person name="Behera P."/>
            <person name="Vaishampayan P."/>
            <person name="Singh N."/>
            <person name="Raina V."/>
            <person name="Suar M."/>
            <person name="Pattnaik A."/>
            <person name="Rastogi G."/>
        </authorList>
    </citation>
    <scope>NUCLEOTIDE SEQUENCE [LARGE SCALE GENOMIC DNA]</scope>
    <source>
        <strain evidence="9">MP23</strain>
    </source>
</reference>
<dbReference type="EMBL" id="LYRP01000001">
    <property type="protein sequence ID" value="OAT79134.1"/>
    <property type="molecule type" value="Genomic_DNA"/>
</dbReference>
<evidence type="ECO:0000256" key="1">
    <source>
        <dbReference type="ARBA" id="ARBA00004651"/>
    </source>
</evidence>
<evidence type="ECO:0000256" key="6">
    <source>
        <dbReference type="SAM" id="Phobius"/>
    </source>
</evidence>
<dbReference type="OrthoDB" id="5900110at2"/>
<feature type="transmembrane region" description="Helical" evidence="6">
    <location>
        <begin position="162"/>
        <end position="187"/>
    </location>
</feature>
<dbReference type="InterPro" id="IPR001633">
    <property type="entry name" value="EAL_dom"/>
</dbReference>
<accession>A0A1B7L9X1</accession>
<dbReference type="Pfam" id="PF00563">
    <property type="entry name" value="EAL"/>
    <property type="match status" value="1"/>
</dbReference>
<evidence type="ECO:0000256" key="5">
    <source>
        <dbReference type="ARBA" id="ARBA00023136"/>
    </source>
</evidence>
<dbReference type="InterPro" id="IPR035919">
    <property type="entry name" value="EAL_sf"/>
</dbReference>
<dbReference type="GO" id="GO:0071111">
    <property type="term" value="F:cyclic-guanylate-specific phosphodiesterase activity"/>
    <property type="evidence" value="ECO:0007669"/>
    <property type="project" value="InterPro"/>
</dbReference>
<keyword evidence="5 6" id="KW-0472">Membrane</keyword>
<dbReference type="CDD" id="cd01948">
    <property type="entry name" value="EAL"/>
    <property type="match status" value="1"/>
</dbReference>
<dbReference type="Gene3D" id="3.20.20.450">
    <property type="entry name" value="EAL domain"/>
    <property type="match status" value="1"/>
</dbReference>
<dbReference type="AlphaFoldDB" id="A0A1B7L9X1"/>
<feature type="transmembrane region" description="Helical" evidence="6">
    <location>
        <begin position="42"/>
        <end position="58"/>
    </location>
</feature>
<dbReference type="Proteomes" id="UP000078225">
    <property type="component" value="Unassembled WGS sequence"/>
</dbReference>
<feature type="transmembrane region" description="Helical" evidence="6">
    <location>
        <begin position="207"/>
        <end position="230"/>
    </location>
</feature>
<dbReference type="PANTHER" id="PTHR33121:SF74">
    <property type="entry name" value="CYCLIC DI-GMP PHOSPHODIESTERASE PDEA-RELATED"/>
    <property type="match status" value="1"/>
</dbReference>
<feature type="transmembrane region" description="Helical" evidence="6">
    <location>
        <begin position="287"/>
        <end position="309"/>
    </location>
</feature>
<keyword evidence="4 6" id="KW-1133">Transmembrane helix</keyword>
<protein>
    <recommendedName>
        <fullName evidence="7">EAL domain-containing protein</fullName>
    </recommendedName>
</protein>
<keyword evidence="2" id="KW-1003">Cell membrane</keyword>